<proteinExistence type="inferred from homology"/>
<gene>
    <name evidence="8" type="ORF">FRC98_12125</name>
</gene>
<accession>A0A5C6XBH4</accession>
<sequence>MSATLARPRVAIFQGHRPELGPAAVRIVIDTIRAFTHTQVALEGGASRILLVASIDEARQRARQHPGWLLAGERNAIKPDDFDLGNSPALTARADLKDRTLVLTTSNGVQAVAHAAAGFSGLLLVTGLANAGSTVAATQAYLSAHPEPSPTVQILASHPEGDEDLATAQWLQARLHGLGKPDDAEAIRRVWESRAAQKFADPTRPEYLSDDIPFCARRADADFAMVVEQEGDDLWLTRREL</sequence>
<dbReference type="GO" id="GO:0050532">
    <property type="term" value="F:2-phosphosulfolactate phosphatase activity"/>
    <property type="evidence" value="ECO:0007669"/>
    <property type="project" value="UniProtKB-EC"/>
</dbReference>
<dbReference type="Gene3D" id="3.90.1560.10">
    <property type="entry name" value="ComB-like"/>
    <property type="match status" value="1"/>
</dbReference>
<reference evidence="8 9" key="1">
    <citation type="submission" date="2019-08" db="EMBL/GenBank/DDBJ databases">
        <title>Bradymonadales sp. TMQ4.</title>
        <authorList>
            <person name="Liang Q."/>
        </authorList>
    </citation>
    <scope>NUCLEOTIDE SEQUENCE [LARGE SCALE GENOMIC DNA]</scope>
    <source>
        <strain evidence="8 9">TMQ4</strain>
    </source>
</reference>
<dbReference type="GO" id="GO:0050545">
    <property type="term" value="F:sulfopyruvate decarboxylase activity"/>
    <property type="evidence" value="ECO:0007669"/>
    <property type="project" value="TreeGrafter"/>
</dbReference>
<comment type="cofactor">
    <cofactor evidence="1">
        <name>Mg(2+)</name>
        <dbReference type="ChEBI" id="CHEBI:18420"/>
    </cofactor>
</comment>
<dbReference type="PANTHER" id="PTHR37311">
    <property type="entry name" value="2-PHOSPHOSULFOLACTATE PHOSPHATASE-RELATED"/>
    <property type="match status" value="1"/>
</dbReference>
<evidence type="ECO:0000313" key="9">
    <source>
        <dbReference type="Proteomes" id="UP000321412"/>
    </source>
</evidence>
<name>A0A5C6XBH4_9DELT</name>
<dbReference type="EC" id="3.1.3.71" evidence="3"/>
<dbReference type="InterPro" id="IPR036702">
    <property type="entry name" value="ComB-like_sf"/>
</dbReference>
<dbReference type="InterPro" id="IPR005238">
    <property type="entry name" value="ComB-like"/>
</dbReference>
<organism evidence="8 9">
    <name type="scientific">Lujinxingia vulgaris</name>
    <dbReference type="NCBI Taxonomy" id="2600176"/>
    <lineage>
        <taxon>Bacteria</taxon>
        <taxon>Deltaproteobacteria</taxon>
        <taxon>Bradymonadales</taxon>
        <taxon>Lujinxingiaceae</taxon>
        <taxon>Lujinxingia</taxon>
    </lineage>
</organism>
<evidence type="ECO:0000256" key="4">
    <source>
        <dbReference type="ARBA" id="ARBA00021948"/>
    </source>
</evidence>
<evidence type="ECO:0000256" key="6">
    <source>
        <dbReference type="ARBA" id="ARBA00022842"/>
    </source>
</evidence>
<evidence type="ECO:0000256" key="3">
    <source>
        <dbReference type="ARBA" id="ARBA00012953"/>
    </source>
</evidence>
<keyword evidence="9" id="KW-1185">Reference proteome</keyword>
<evidence type="ECO:0000256" key="2">
    <source>
        <dbReference type="ARBA" id="ARBA00009997"/>
    </source>
</evidence>
<evidence type="ECO:0000256" key="1">
    <source>
        <dbReference type="ARBA" id="ARBA00001946"/>
    </source>
</evidence>
<dbReference type="PANTHER" id="PTHR37311:SF1">
    <property type="entry name" value="2-PHOSPHOSULFOLACTATE PHOSPHATASE-RELATED"/>
    <property type="match status" value="1"/>
</dbReference>
<evidence type="ECO:0000256" key="5">
    <source>
        <dbReference type="ARBA" id="ARBA00022801"/>
    </source>
</evidence>
<evidence type="ECO:0000313" key="8">
    <source>
        <dbReference type="EMBL" id="TXD36577.1"/>
    </source>
</evidence>
<dbReference type="Proteomes" id="UP000321412">
    <property type="component" value="Unassembled WGS sequence"/>
</dbReference>
<keyword evidence="5" id="KW-0378">Hydrolase</keyword>
<dbReference type="AlphaFoldDB" id="A0A5C6XBH4"/>
<evidence type="ECO:0000256" key="7">
    <source>
        <dbReference type="ARBA" id="ARBA00033711"/>
    </source>
</evidence>
<dbReference type="EMBL" id="VOSM01000005">
    <property type="protein sequence ID" value="TXD36577.1"/>
    <property type="molecule type" value="Genomic_DNA"/>
</dbReference>
<comment type="similarity">
    <text evidence="2">Belongs to the ComB family.</text>
</comment>
<dbReference type="Pfam" id="PF04029">
    <property type="entry name" value="2-ph_phosp"/>
    <property type="match status" value="1"/>
</dbReference>
<dbReference type="OrthoDB" id="4913at2"/>
<dbReference type="GO" id="GO:0000287">
    <property type="term" value="F:magnesium ion binding"/>
    <property type="evidence" value="ECO:0007669"/>
    <property type="project" value="InterPro"/>
</dbReference>
<keyword evidence="6" id="KW-0460">Magnesium</keyword>
<dbReference type="RefSeq" id="WP_146981705.1">
    <property type="nucleotide sequence ID" value="NZ_VOSM01000005.1"/>
</dbReference>
<protein>
    <recommendedName>
        <fullName evidence="4">Probable 2-phosphosulfolactate phosphatase</fullName>
        <ecNumber evidence="3">3.1.3.71</ecNumber>
    </recommendedName>
</protein>
<comment type="caution">
    <text evidence="8">The sequence shown here is derived from an EMBL/GenBank/DDBJ whole genome shotgun (WGS) entry which is preliminary data.</text>
</comment>
<comment type="catalytic activity">
    <reaction evidence="7">
        <text>(2R)-O-phospho-3-sulfolactate + H2O = (2R)-3-sulfolactate + phosphate</text>
        <dbReference type="Rhea" id="RHEA:23416"/>
        <dbReference type="ChEBI" id="CHEBI:15377"/>
        <dbReference type="ChEBI" id="CHEBI:15597"/>
        <dbReference type="ChEBI" id="CHEBI:43474"/>
        <dbReference type="ChEBI" id="CHEBI:58738"/>
        <dbReference type="EC" id="3.1.3.71"/>
    </reaction>
</comment>
<dbReference type="SUPFAM" id="SSF142823">
    <property type="entry name" value="ComB-like"/>
    <property type="match status" value="1"/>
</dbReference>